<evidence type="ECO:0000256" key="7">
    <source>
        <dbReference type="SAM" id="Phobius"/>
    </source>
</evidence>
<keyword evidence="6" id="KW-0813">Transport</keyword>
<dbReference type="Proteomes" id="UP000632498">
    <property type="component" value="Unassembled WGS sequence"/>
</dbReference>
<comment type="caution">
    <text evidence="9">The sequence shown here is derived from an EMBL/GenBank/DDBJ whole genome shotgun (WGS) entry which is preliminary data.</text>
</comment>
<proteinExistence type="inferred from homology"/>
<sequence>MTLRLEVKNLFDAFQQLENSGNQVDPSILSGGIWLALLTTGVGLAVATRTVAINSFFEHRLERAQPLPKFPTEMKEDKLHLTLPIQFALR</sequence>
<dbReference type="InterPro" id="IPR002898">
    <property type="entry name" value="MotA_ExbB_proton_chnl"/>
</dbReference>
<accession>A0A917F9E6</accession>
<keyword evidence="10" id="KW-1185">Reference proteome</keyword>
<gene>
    <name evidence="9" type="ORF">GCM10011332_05920</name>
</gene>
<keyword evidence="4 7" id="KW-1133">Transmembrane helix</keyword>
<dbReference type="Pfam" id="PF01618">
    <property type="entry name" value="MotA_ExbB"/>
    <property type="match status" value="1"/>
</dbReference>
<evidence type="ECO:0000313" key="10">
    <source>
        <dbReference type="Proteomes" id="UP000632498"/>
    </source>
</evidence>
<evidence type="ECO:0000256" key="6">
    <source>
        <dbReference type="RuleBase" id="RU004057"/>
    </source>
</evidence>
<feature type="domain" description="MotA/TolQ/ExbB proton channel" evidence="8">
    <location>
        <begin position="10"/>
        <end position="63"/>
    </location>
</feature>
<evidence type="ECO:0000259" key="8">
    <source>
        <dbReference type="Pfam" id="PF01618"/>
    </source>
</evidence>
<keyword evidence="2" id="KW-1003">Cell membrane</keyword>
<feature type="transmembrane region" description="Helical" evidence="7">
    <location>
        <begin position="33"/>
        <end position="57"/>
    </location>
</feature>
<reference evidence="9" key="2">
    <citation type="submission" date="2020-09" db="EMBL/GenBank/DDBJ databases">
        <authorList>
            <person name="Sun Q."/>
            <person name="Zhou Y."/>
        </authorList>
    </citation>
    <scope>NUCLEOTIDE SEQUENCE</scope>
    <source>
        <strain evidence="9">CGMCC 1.15254</strain>
    </source>
</reference>
<organism evidence="9 10">
    <name type="scientific">Terasakiella brassicae</name>
    <dbReference type="NCBI Taxonomy" id="1634917"/>
    <lineage>
        <taxon>Bacteria</taxon>
        <taxon>Pseudomonadati</taxon>
        <taxon>Pseudomonadota</taxon>
        <taxon>Alphaproteobacteria</taxon>
        <taxon>Rhodospirillales</taxon>
        <taxon>Terasakiellaceae</taxon>
        <taxon>Terasakiella</taxon>
    </lineage>
</organism>
<evidence type="ECO:0000313" key="9">
    <source>
        <dbReference type="EMBL" id="GGF55343.1"/>
    </source>
</evidence>
<evidence type="ECO:0000256" key="2">
    <source>
        <dbReference type="ARBA" id="ARBA00022475"/>
    </source>
</evidence>
<reference evidence="9" key="1">
    <citation type="journal article" date="2014" name="Int. J. Syst. Evol. Microbiol.">
        <title>Complete genome sequence of Corynebacterium casei LMG S-19264T (=DSM 44701T), isolated from a smear-ripened cheese.</title>
        <authorList>
            <consortium name="US DOE Joint Genome Institute (JGI-PGF)"/>
            <person name="Walter F."/>
            <person name="Albersmeier A."/>
            <person name="Kalinowski J."/>
            <person name="Ruckert C."/>
        </authorList>
    </citation>
    <scope>NUCLEOTIDE SEQUENCE</scope>
    <source>
        <strain evidence="9">CGMCC 1.15254</strain>
    </source>
</reference>
<dbReference type="AlphaFoldDB" id="A0A917F9E6"/>
<evidence type="ECO:0000256" key="4">
    <source>
        <dbReference type="ARBA" id="ARBA00022989"/>
    </source>
</evidence>
<name>A0A917F9E6_9PROT</name>
<keyword evidence="6" id="KW-0653">Protein transport</keyword>
<keyword evidence="3 7" id="KW-0812">Transmembrane</keyword>
<comment type="subcellular location">
    <subcellularLocation>
        <location evidence="1">Cell membrane</location>
        <topology evidence="1">Multi-pass membrane protein</topology>
    </subcellularLocation>
    <subcellularLocation>
        <location evidence="6">Membrane</location>
        <topology evidence="6">Multi-pass membrane protein</topology>
    </subcellularLocation>
</comment>
<keyword evidence="5 7" id="KW-0472">Membrane</keyword>
<dbReference type="EMBL" id="BMHV01000003">
    <property type="protein sequence ID" value="GGF55343.1"/>
    <property type="molecule type" value="Genomic_DNA"/>
</dbReference>
<evidence type="ECO:0000256" key="3">
    <source>
        <dbReference type="ARBA" id="ARBA00022692"/>
    </source>
</evidence>
<dbReference type="GO" id="GO:0015031">
    <property type="term" value="P:protein transport"/>
    <property type="evidence" value="ECO:0007669"/>
    <property type="project" value="UniProtKB-KW"/>
</dbReference>
<comment type="similarity">
    <text evidence="6">Belongs to the exbB/tolQ family.</text>
</comment>
<evidence type="ECO:0000256" key="5">
    <source>
        <dbReference type="ARBA" id="ARBA00023136"/>
    </source>
</evidence>
<protein>
    <recommendedName>
        <fullName evidence="8">MotA/TolQ/ExbB proton channel domain-containing protein</fullName>
    </recommendedName>
</protein>
<evidence type="ECO:0000256" key="1">
    <source>
        <dbReference type="ARBA" id="ARBA00004651"/>
    </source>
</evidence>
<dbReference type="GO" id="GO:0005886">
    <property type="term" value="C:plasma membrane"/>
    <property type="evidence" value="ECO:0007669"/>
    <property type="project" value="UniProtKB-SubCell"/>
</dbReference>